<organism evidence="1">
    <name type="scientific">Clastoptera arizonana</name>
    <name type="common">Arizona spittle bug</name>
    <dbReference type="NCBI Taxonomy" id="38151"/>
    <lineage>
        <taxon>Eukaryota</taxon>
        <taxon>Metazoa</taxon>
        <taxon>Ecdysozoa</taxon>
        <taxon>Arthropoda</taxon>
        <taxon>Hexapoda</taxon>
        <taxon>Insecta</taxon>
        <taxon>Pterygota</taxon>
        <taxon>Neoptera</taxon>
        <taxon>Paraneoptera</taxon>
        <taxon>Hemiptera</taxon>
        <taxon>Auchenorrhyncha</taxon>
        <taxon>Cercopoidea</taxon>
        <taxon>Clastopteridae</taxon>
        <taxon>Clastoptera</taxon>
    </lineage>
</organism>
<sequence length="146" mass="16756">KVLLFFNIHKPQIYIYIYIYISLHQPKTLIVSTTTKAVVATPHATHPPSAPRSRKAPPVLLQHVVFVVNQALVEDIEVVSVSGRLHHVFNDLLKRLVRLPDRLLVERHGDAQDCHQYDKPRQFYHLGGRETINLVPFLLPACLLFQ</sequence>
<dbReference type="AlphaFoldDB" id="A0A1B6D9L7"/>
<dbReference type="EMBL" id="GEDC01014909">
    <property type="protein sequence ID" value="JAS22389.1"/>
    <property type="molecule type" value="Transcribed_RNA"/>
</dbReference>
<accession>A0A1B6D9L7</accession>
<name>A0A1B6D9L7_9HEMI</name>
<proteinExistence type="predicted"/>
<feature type="non-terminal residue" evidence="1">
    <location>
        <position position="1"/>
    </location>
</feature>
<evidence type="ECO:0000313" key="1">
    <source>
        <dbReference type="EMBL" id="JAS22389.1"/>
    </source>
</evidence>
<gene>
    <name evidence="1" type="ORF">g.35437</name>
</gene>
<protein>
    <submittedName>
        <fullName evidence="1">Uncharacterized protein</fullName>
    </submittedName>
</protein>
<reference evidence="1" key="1">
    <citation type="submission" date="2015-12" db="EMBL/GenBank/DDBJ databases">
        <title>De novo transcriptome assembly of four potential Pierce s Disease insect vectors from Arizona vineyards.</title>
        <authorList>
            <person name="Tassone E.E."/>
        </authorList>
    </citation>
    <scope>NUCLEOTIDE SEQUENCE</scope>
</reference>